<feature type="compositionally biased region" description="Basic and acidic residues" evidence="1">
    <location>
        <begin position="54"/>
        <end position="67"/>
    </location>
</feature>
<dbReference type="PANTHER" id="PTHR42852">
    <property type="entry name" value="THIOL:DISULFIDE INTERCHANGE PROTEIN DSBE"/>
    <property type="match status" value="1"/>
</dbReference>
<dbReference type="InterPro" id="IPR000866">
    <property type="entry name" value="AhpC/TSA"/>
</dbReference>
<keyword evidence="2" id="KW-0812">Transmembrane</keyword>
<evidence type="ECO:0000256" key="2">
    <source>
        <dbReference type="SAM" id="Phobius"/>
    </source>
</evidence>
<dbReference type="InterPro" id="IPR017937">
    <property type="entry name" value="Thioredoxin_CS"/>
</dbReference>
<dbReference type="PROSITE" id="PS51352">
    <property type="entry name" value="THIOREDOXIN_2"/>
    <property type="match status" value="1"/>
</dbReference>
<dbReference type="GO" id="GO:0016491">
    <property type="term" value="F:oxidoreductase activity"/>
    <property type="evidence" value="ECO:0007669"/>
    <property type="project" value="InterPro"/>
</dbReference>
<feature type="region of interest" description="Disordered" evidence="1">
    <location>
        <begin position="39"/>
        <end position="70"/>
    </location>
</feature>
<evidence type="ECO:0000313" key="5">
    <source>
        <dbReference type="Proteomes" id="UP000013378"/>
    </source>
</evidence>
<comment type="caution">
    <text evidence="4">The sequence shown here is derived from an EMBL/GenBank/DDBJ whole genome shotgun (WGS) entry which is preliminary data.</text>
</comment>
<dbReference type="eggNOG" id="COG0526">
    <property type="taxonomic scope" value="Bacteria"/>
</dbReference>
<dbReference type="AlphaFoldDB" id="R1CUB4"/>
<keyword evidence="5" id="KW-1185">Reference proteome</keyword>
<keyword evidence="2" id="KW-0472">Membrane</keyword>
<feature type="domain" description="Thioredoxin" evidence="3">
    <location>
        <begin position="63"/>
        <end position="201"/>
    </location>
</feature>
<dbReference type="RefSeq" id="WP_006314037.1">
    <property type="nucleotide sequence ID" value="NZ_ARZA01000193.1"/>
</dbReference>
<name>R1CUB4_9FIRM</name>
<dbReference type="Pfam" id="PF00578">
    <property type="entry name" value="AhpC-TSA"/>
    <property type="match status" value="1"/>
</dbReference>
<dbReference type="InterPro" id="IPR050553">
    <property type="entry name" value="Thioredoxin_ResA/DsbE_sf"/>
</dbReference>
<dbReference type="PANTHER" id="PTHR42852:SF17">
    <property type="entry name" value="THIOREDOXIN-LIKE PROTEIN HI_1115"/>
    <property type="match status" value="1"/>
</dbReference>
<dbReference type="InterPro" id="IPR036249">
    <property type="entry name" value="Thioredoxin-like_sf"/>
</dbReference>
<evidence type="ECO:0000259" key="3">
    <source>
        <dbReference type="PROSITE" id="PS51352"/>
    </source>
</evidence>
<feature type="compositionally biased region" description="Acidic residues" evidence="1">
    <location>
        <begin position="39"/>
        <end position="53"/>
    </location>
</feature>
<dbReference type="CDD" id="cd02966">
    <property type="entry name" value="TlpA_like_family"/>
    <property type="match status" value="1"/>
</dbReference>
<dbReference type="STRING" id="1304284.L21TH_1672"/>
<sequence length="202" mass="23267">MKGKNIIVIVLVIVLGAGLFYFASNMLNKNENIVENNNEVEQENAEDSEEKEQIEESKEETRPEEGYKAPNFTLKNIDGEDVSLDDYKGKIVLLNFWTTTCPYCTGEMPDMNDIYLENKDKDFVILAVNVGEQQLKVKKFIQDKGYDFEVLLDKDADVAIKYLVRGIPVSYFIDEEGVVVKRRVGMMTYDYMKSMIEDIRNN</sequence>
<evidence type="ECO:0000313" key="4">
    <source>
        <dbReference type="EMBL" id="EOD00269.1"/>
    </source>
</evidence>
<accession>R1CUB4</accession>
<reference evidence="4 5" key="1">
    <citation type="journal article" date="2015" name="Geomicrobiol. J.">
        <title>Caldisalinibacter kiritimatiensis gen. nov., sp. nov., a moderately thermohalophilic thiosulfate-reducing bacterium from a hypersaline microbial mat.</title>
        <authorList>
            <person name="Ben Hania W."/>
            <person name="Joseph M."/>
            <person name="Fiebig A."/>
            <person name="Bunk B."/>
            <person name="Klenk H.-P."/>
            <person name="Fardeau M.-L."/>
            <person name="Spring S."/>
        </authorList>
    </citation>
    <scope>NUCLEOTIDE SEQUENCE [LARGE SCALE GENOMIC DNA]</scope>
    <source>
        <strain evidence="4 5">L21-TH-D2</strain>
    </source>
</reference>
<gene>
    <name evidence="4" type="ORF">L21TH_1672</name>
</gene>
<dbReference type="Gene3D" id="3.40.30.10">
    <property type="entry name" value="Glutaredoxin"/>
    <property type="match status" value="1"/>
</dbReference>
<dbReference type="EMBL" id="ARZA01000193">
    <property type="protein sequence ID" value="EOD00269.1"/>
    <property type="molecule type" value="Genomic_DNA"/>
</dbReference>
<protein>
    <submittedName>
        <fullName evidence="4">Thiol-disulfide oxidoreductase</fullName>
    </submittedName>
</protein>
<feature type="transmembrane region" description="Helical" evidence="2">
    <location>
        <begin position="6"/>
        <end position="23"/>
    </location>
</feature>
<dbReference type="InterPro" id="IPR013766">
    <property type="entry name" value="Thioredoxin_domain"/>
</dbReference>
<dbReference type="SUPFAM" id="SSF52833">
    <property type="entry name" value="Thioredoxin-like"/>
    <property type="match status" value="1"/>
</dbReference>
<dbReference type="PROSITE" id="PS00194">
    <property type="entry name" value="THIOREDOXIN_1"/>
    <property type="match status" value="1"/>
</dbReference>
<dbReference type="OrthoDB" id="9809733at2"/>
<dbReference type="Proteomes" id="UP000013378">
    <property type="component" value="Unassembled WGS sequence"/>
</dbReference>
<proteinExistence type="predicted"/>
<organism evidence="4 5">
    <name type="scientific">Caldisalinibacter kiritimatiensis</name>
    <dbReference type="NCBI Taxonomy" id="1304284"/>
    <lineage>
        <taxon>Bacteria</taxon>
        <taxon>Bacillati</taxon>
        <taxon>Bacillota</taxon>
        <taxon>Tissierellia</taxon>
        <taxon>Tissierellales</taxon>
        <taxon>Thermohalobacteraceae</taxon>
        <taxon>Caldisalinibacter</taxon>
    </lineage>
</organism>
<dbReference type="GO" id="GO:0016209">
    <property type="term" value="F:antioxidant activity"/>
    <property type="evidence" value="ECO:0007669"/>
    <property type="project" value="InterPro"/>
</dbReference>
<evidence type="ECO:0000256" key="1">
    <source>
        <dbReference type="SAM" id="MobiDB-lite"/>
    </source>
</evidence>
<keyword evidence="2" id="KW-1133">Transmembrane helix</keyword>